<dbReference type="PANTHER" id="PTHR46796">
    <property type="entry name" value="HTH-TYPE TRANSCRIPTIONAL ACTIVATOR RHAS-RELATED"/>
    <property type="match status" value="1"/>
</dbReference>
<accession>A0A939G8N3</accession>
<keyword evidence="2" id="KW-0238">DNA-binding</keyword>
<evidence type="ECO:0000259" key="4">
    <source>
        <dbReference type="PROSITE" id="PS01124"/>
    </source>
</evidence>
<dbReference type="Gene3D" id="1.10.10.60">
    <property type="entry name" value="Homeodomain-like"/>
    <property type="match status" value="1"/>
</dbReference>
<dbReference type="AlphaFoldDB" id="A0A939G8N3"/>
<name>A0A939G8N3_9BACT</name>
<feature type="domain" description="HTH araC/xylS-type" evidence="4">
    <location>
        <begin position="82"/>
        <end position="180"/>
    </location>
</feature>
<keyword evidence="1" id="KW-0805">Transcription regulation</keyword>
<sequence length="190" mass="21859">MAIGFECTPTGLQTLWQLPVGELSEQSLDVTAVANRGVRELTDRLREARSTAQRFALLEQFLLRQLARANWSKHLATDGRIEAAVAAIQHDPAQINLQQLAHYLNTSERTLRRRFAEVVGVSPKYYVRMQRFILARHWLARQPQPNWQDILTLTGHYDQAHLINEFRYFIGTSPGQFTSQPAGMHDFIYQ</sequence>
<dbReference type="Proteomes" id="UP000664795">
    <property type="component" value="Unassembled WGS sequence"/>
</dbReference>
<dbReference type="PROSITE" id="PS01124">
    <property type="entry name" value="HTH_ARAC_FAMILY_2"/>
    <property type="match status" value="1"/>
</dbReference>
<organism evidence="5 6">
    <name type="scientific">Fibrella aquatilis</name>
    <dbReference type="NCBI Taxonomy" id="2817059"/>
    <lineage>
        <taxon>Bacteria</taxon>
        <taxon>Pseudomonadati</taxon>
        <taxon>Bacteroidota</taxon>
        <taxon>Cytophagia</taxon>
        <taxon>Cytophagales</taxon>
        <taxon>Spirosomataceae</taxon>
        <taxon>Fibrella</taxon>
    </lineage>
</organism>
<dbReference type="Pfam" id="PF12833">
    <property type="entry name" value="HTH_18"/>
    <property type="match status" value="1"/>
</dbReference>
<dbReference type="SUPFAM" id="SSF46689">
    <property type="entry name" value="Homeodomain-like"/>
    <property type="match status" value="1"/>
</dbReference>
<evidence type="ECO:0000256" key="2">
    <source>
        <dbReference type="ARBA" id="ARBA00023125"/>
    </source>
</evidence>
<dbReference type="EMBL" id="JAFMYU010000016">
    <property type="protein sequence ID" value="MBO0933020.1"/>
    <property type="molecule type" value="Genomic_DNA"/>
</dbReference>
<comment type="caution">
    <text evidence="5">The sequence shown here is derived from an EMBL/GenBank/DDBJ whole genome shotgun (WGS) entry which is preliminary data.</text>
</comment>
<dbReference type="GO" id="GO:0003700">
    <property type="term" value="F:DNA-binding transcription factor activity"/>
    <property type="evidence" value="ECO:0007669"/>
    <property type="project" value="InterPro"/>
</dbReference>
<gene>
    <name evidence="5" type="ORF">J2I48_18570</name>
</gene>
<dbReference type="SMART" id="SM00342">
    <property type="entry name" value="HTH_ARAC"/>
    <property type="match status" value="1"/>
</dbReference>
<reference evidence="5 6" key="1">
    <citation type="submission" date="2021-03" db="EMBL/GenBank/DDBJ databases">
        <title>Fibrella sp. HMF5036 genome sequencing and assembly.</title>
        <authorList>
            <person name="Kang H."/>
            <person name="Kim H."/>
            <person name="Bae S."/>
            <person name="Joh K."/>
        </authorList>
    </citation>
    <scope>NUCLEOTIDE SEQUENCE [LARGE SCALE GENOMIC DNA]</scope>
    <source>
        <strain evidence="5 6">HMF5036</strain>
    </source>
</reference>
<dbReference type="InterPro" id="IPR050204">
    <property type="entry name" value="AraC_XylS_family_regulators"/>
</dbReference>
<dbReference type="InterPro" id="IPR018060">
    <property type="entry name" value="HTH_AraC"/>
</dbReference>
<proteinExistence type="predicted"/>
<dbReference type="GO" id="GO:0043565">
    <property type="term" value="F:sequence-specific DNA binding"/>
    <property type="evidence" value="ECO:0007669"/>
    <property type="project" value="InterPro"/>
</dbReference>
<protein>
    <submittedName>
        <fullName evidence="5">AraC family transcriptional regulator</fullName>
    </submittedName>
</protein>
<dbReference type="InterPro" id="IPR009057">
    <property type="entry name" value="Homeodomain-like_sf"/>
</dbReference>
<evidence type="ECO:0000256" key="1">
    <source>
        <dbReference type="ARBA" id="ARBA00023015"/>
    </source>
</evidence>
<evidence type="ECO:0000313" key="6">
    <source>
        <dbReference type="Proteomes" id="UP000664795"/>
    </source>
</evidence>
<evidence type="ECO:0000256" key="3">
    <source>
        <dbReference type="ARBA" id="ARBA00023163"/>
    </source>
</evidence>
<keyword evidence="3" id="KW-0804">Transcription</keyword>
<evidence type="ECO:0000313" key="5">
    <source>
        <dbReference type="EMBL" id="MBO0933020.1"/>
    </source>
</evidence>
<keyword evidence="6" id="KW-1185">Reference proteome</keyword>